<keyword evidence="2" id="KW-1185">Reference proteome</keyword>
<gene>
    <name evidence="1" type="ORF">PLEPLA_LOCUS5959</name>
</gene>
<dbReference type="AlphaFoldDB" id="A0A9N7TST6"/>
<proteinExistence type="predicted"/>
<evidence type="ECO:0000313" key="1">
    <source>
        <dbReference type="EMBL" id="CAB1418137.1"/>
    </source>
</evidence>
<name>A0A9N7TST6_PLEPL</name>
<comment type="caution">
    <text evidence="1">The sequence shown here is derived from an EMBL/GenBank/DDBJ whole genome shotgun (WGS) entry which is preliminary data.</text>
</comment>
<feature type="non-terminal residue" evidence="1">
    <location>
        <position position="1"/>
    </location>
</feature>
<sequence>CFLVRYTRFKRKKKTRRRNDRCTARGSLDTARRFSLRCNQCDARALKPRTALKPLWSGSLYSAHSQAPGLRPPRRSLAHSLRDTHRRSELVHVKHTWIWDWLQINFLRSWLMVNLILS</sequence>
<reference evidence="1" key="1">
    <citation type="submission" date="2020-03" db="EMBL/GenBank/DDBJ databases">
        <authorList>
            <person name="Weist P."/>
        </authorList>
    </citation>
    <scope>NUCLEOTIDE SEQUENCE</scope>
</reference>
<organism evidence="1 2">
    <name type="scientific">Pleuronectes platessa</name>
    <name type="common">European plaice</name>
    <dbReference type="NCBI Taxonomy" id="8262"/>
    <lineage>
        <taxon>Eukaryota</taxon>
        <taxon>Metazoa</taxon>
        <taxon>Chordata</taxon>
        <taxon>Craniata</taxon>
        <taxon>Vertebrata</taxon>
        <taxon>Euteleostomi</taxon>
        <taxon>Actinopterygii</taxon>
        <taxon>Neopterygii</taxon>
        <taxon>Teleostei</taxon>
        <taxon>Neoteleostei</taxon>
        <taxon>Acanthomorphata</taxon>
        <taxon>Carangaria</taxon>
        <taxon>Pleuronectiformes</taxon>
        <taxon>Pleuronectoidei</taxon>
        <taxon>Pleuronectidae</taxon>
        <taxon>Pleuronectes</taxon>
    </lineage>
</organism>
<dbReference type="EMBL" id="CADEAL010000307">
    <property type="protein sequence ID" value="CAB1418137.1"/>
    <property type="molecule type" value="Genomic_DNA"/>
</dbReference>
<accession>A0A9N7TST6</accession>
<protein>
    <submittedName>
        <fullName evidence="1">Uncharacterized protein</fullName>
    </submittedName>
</protein>
<evidence type="ECO:0000313" key="2">
    <source>
        <dbReference type="Proteomes" id="UP001153269"/>
    </source>
</evidence>
<dbReference type="Proteomes" id="UP001153269">
    <property type="component" value="Unassembled WGS sequence"/>
</dbReference>